<comment type="subcellular location">
    <subcellularLocation>
        <location evidence="1">Membrane</location>
        <topology evidence="1">Single-pass type I membrane protein</topology>
    </subcellularLocation>
</comment>
<feature type="domain" description="Ig-like" evidence="6">
    <location>
        <begin position="160"/>
        <end position="250"/>
    </location>
</feature>
<feature type="domain" description="Ig-like" evidence="6">
    <location>
        <begin position="837"/>
        <end position="919"/>
    </location>
</feature>
<gene>
    <name evidence="7" type="ORF">EB796_003071</name>
</gene>
<dbReference type="GO" id="GO:0098609">
    <property type="term" value="P:cell-cell adhesion"/>
    <property type="evidence" value="ECO:0007669"/>
    <property type="project" value="TreeGrafter"/>
</dbReference>
<comment type="caution">
    <text evidence="7">The sequence shown here is derived from an EMBL/GenBank/DDBJ whole genome shotgun (WGS) entry which is preliminary data.</text>
</comment>
<evidence type="ECO:0000313" key="7">
    <source>
        <dbReference type="EMBL" id="KAF6038625.1"/>
    </source>
</evidence>
<reference evidence="7" key="1">
    <citation type="submission" date="2020-06" db="EMBL/GenBank/DDBJ databases">
        <title>Draft genome of Bugula neritina, a colonial animal packing powerful symbionts and potential medicines.</title>
        <authorList>
            <person name="Rayko M."/>
        </authorList>
    </citation>
    <scope>NUCLEOTIDE SEQUENCE [LARGE SCALE GENOMIC DNA]</scope>
    <source>
        <strain evidence="7">Kwan_BN1</strain>
    </source>
</reference>
<keyword evidence="8" id="KW-1185">Reference proteome</keyword>
<dbReference type="AlphaFoldDB" id="A0A7J7KK21"/>
<keyword evidence="4" id="KW-0325">Glycoprotein</keyword>
<dbReference type="InterPro" id="IPR036179">
    <property type="entry name" value="Ig-like_dom_sf"/>
</dbReference>
<dbReference type="EMBL" id="VXIV02000390">
    <property type="protein sequence ID" value="KAF6038625.1"/>
    <property type="molecule type" value="Genomic_DNA"/>
</dbReference>
<dbReference type="PROSITE" id="PS50835">
    <property type="entry name" value="IG_LIKE"/>
    <property type="match status" value="11"/>
</dbReference>
<dbReference type="Proteomes" id="UP000593567">
    <property type="component" value="Unassembled WGS sequence"/>
</dbReference>
<evidence type="ECO:0000256" key="3">
    <source>
        <dbReference type="ARBA" id="ARBA00023157"/>
    </source>
</evidence>
<name>A0A7J7KK21_BUGNE</name>
<evidence type="ECO:0000259" key="6">
    <source>
        <dbReference type="PROSITE" id="PS50835"/>
    </source>
</evidence>
<dbReference type="Pfam" id="PF13895">
    <property type="entry name" value="Ig_2"/>
    <property type="match status" value="2"/>
</dbReference>
<dbReference type="SMART" id="SM00408">
    <property type="entry name" value="IGc2"/>
    <property type="match status" value="11"/>
</dbReference>
<organism evidence="7 8">
    <name type="scientific">Bugula neritina</name>
    <name type="common">Brown bryozoan</name>
    <name type="synonym">Sertularia neritina</name>
    <dbReference type="NCBI Taxonomy" id="10212"/>
    <lineage>
        <taxon>Eukaryota</taxon>
        <taxon>Metazoa</taxon>
        <taxon>Spiralia</taxon>
        <taxon>Lophotrochozoa</taxon>
        <taxon>Bryozoa</taxon>
        <taxon>Gymnolaemata</taxon>
        <taxon>Cheilostomatida</taxon>
        <taxon>Flustrina</taxon>
        <taxon>Buguloidea</taxon>
        <taxon>Bugulidae</taxon>
        <taxon>Bugula</taxon>
    </lineage>
</organism>
<feature type="domain" description="Ig-like" evidence="6">
    <location>
        <begin position="524"/>
        <end position="607"/>
    </location>
</feature>
<dbReference type="GO" id="GO:0005886">
    <property type="term" value="C:plasma membrane"/>
    <property type="evidence" value="ECO:0007669"/>
    <property type="project" value="TreeGrafter"/>
</dbReference>
<dbReference type="CDD" id="cd00096">
    <property type="entry name" value="Ig"/>
    <property type="match status" value="1"/>
</dbReference>
<dbReference type="GO" id="GO:0050839">
    <property type="term" value="F:cell adhesion molecule binding"/>
    <property type="evidence" value="ECO:0007669"/>
    <property type="project" value="TreeGrafter"/>
</dbReference>
<keyword evidence="5" id="KW-0393">Immunoglobulin domain</keyword>
<feature type="domain" description="Ig-like" evidence="6">
    <location>
        <begin position="928"/>
        <end position="998"/>
    </location>
</feature>
<protein>
    <submittedName>
        <fullName evidence="7">HSPG2</fullName>
    </submittedName>
</protein>
<dbReference type="PANTHER" id="PTHR11640:SF158">
    <property type="entry name" value="V-SET AND IMMUNOGLOBULIN DOMAIN-CONTAINING PROTEIN 10-LIKE 2"/>
    <property type="match status" value="1"/>
</dbReference>
<proteinExistence type="predicted"/>
<dbReference type="OrthoDB" id="6162853at2759"/>
<feature type="domain" description="Ig-like" evidence="6">
    <location>
        <begin position="1005"/>
        <end position="1105"/>
    </location>
</feature>
<evidence type="ECO:0000256" key="4">
    <source>
        <dbReference type="ARBA" id="ARBA00023180"/>
    </source>
</evidence>
<dbReference type="InterPro" id="IPR007110">
    <property type="entry name" value="Ig-like_dom"/>
</dbReference>
<evidence type="ECO:0000256" key="2">
    <source>
        <dbReference type="ARBA" id="ARBA00023136"/>
    </source>
</evidence>
<feature type="domain" description="Ig-like" evidence="6">
    <location>
        <begin position="432"/>
        <end position="511"/>
    </location>
</feature>
<sequence>MTSVTWKFQDNEVLHNKMTVYGEHLSIPGVNQDDEGVYTCDATTAHSTTSTFIRVFVVCPPSIEVSINAENFKVGDEAILTCSVTGRPNITRVVWRHKASRAVLASQQTGSSDGRGNEMITLTHTITNLKTTDAGSYECWAENYLNSSSQTVTFAVTPDPPVVRITGATGNIPQNNTVTLVCEVVSGAQTSRMTYDWSYEGSERSTVWPADVRVVSSRVMIRKVDFSHDGTYYCQATDASGQKSNKASAVIFTVGGTLPPPTPNPTINGTLHCSLPKGATKIVWSREGGVPLPVNGRTEGQYGEKYVINPIRAEDAGVYICCAVNDRGSTSSCSRPDRFFSPPEVRIDGFRPPYFANARLALTCVIVLPGWPEANSVQWSFNGRPYTKFVRGNQVIIPQMTAADEGVYRCTVNNGKFMVFSNKRVSFECTTPTDVTIAGPKPDNQYSLGTSIVWKCEAEGDPTPSYNWYKNGRLMSRGAQLILNRITKADEGEYMCEAYNTCGTRSSANVTALLRVRDRPPTNPEILVVQGAPSRQIPGTALILRCESTGGYPEPTLTWWYKGAPLRTNSQNSAILSFGSFGVDNSGDYQCRATNQIGTASTSITINALCNQLAALVSSFLHNLVEYYIECEIVLILCYILHKRHIGLQPNSPERWFLMGLEPLPEATCNICSFTNIYWSESHTALFSRWLLPQPLFRWKIRGHYYSGSTHRIYMASPAAHDGEYQCEVSNTECNQVETISVQVRVTGKKPLVTIEGDKVNPIVYGTDRTYSCSATGDPQPSQLQWRLNNRPIPSSNGVLRIINAKKTNGGRYTCTASNIHGSDSEGFSIQVITTPPTSVKVEGQRVLDEGNNIVMTCSVVSPSAPQPPVSFTWYYKGRVVMRGSRFSGVRMSEQTAGTYECRVSNGIDAPVTDSLTVEMRRLPPPPPTIFPSIFYERIYVGKSSKTVWECRTEPGSKAIWRRVGRSYMTPSFVSGNRLTIVNAQSQDTGVYYCVAESTYGESQPVVTSLLMWCTCKLQILGRVSIGVNPAPNSDGTYDEGVELTFTCTVNGVSTSDSIVRWTRSGTYITSDPVFRMPISSRDAGIYNCSASHLDGTPIDSSTVRIDVSQRVCPTDVTIRALADDGYVRLGDSLNLLCDYTARPILKSAGSGQTTDLLLIKLQATVFSFNLYLSRI</sequence>
<feature type="domain" description="Ig-like" evidence="6">
    <location>
        <begin position="751"/>
        <end position="831"/>
    </location>
</feature>
<dbReference type="SMART" id="SM00409">
    <property type="entry name" value="IG"/>
    <property type="match status" value="11"/>
</dbReference>
<dbReference type="Pfam" id="PF13927">
    <property type="entry name" value="Ig_3"/>
    <property type="match status" value="5"/>
</dbReference>
<feature type="domain" description="Ig-like" evidence="6">
    <location>
        <begin position="1"/>
        <end position="50"/>
    </location>
</feature>
<evidence type="ECO:0000313" key="8">
    <source>
        <dbReference type="Proteomes" id="UP000593567"/>
    </source>
</evidence>
<dbReference type="Gene3D" id="2.60.40.10">
    <property type="entry name" value="Immunoglobulins"/>
    <property type="match status" value="11"/>
</dbReference>
<keyword evidence="3" id="KW-1015">Disulfide bond</keyword>
<dbReference type="InterPro" id="IPR003598">
    <property type="entry name" value="Ig_sub2"/>
</dbReference>
<dbReference type="InterPro" id="IPR013783">
    <property type="entry name" value="Ig-like_fold"/>
</dbReference>
<keyword evidence="2" id="KW-0472">Membrane</keyword>
<dbReference type="PANTHER" id="PTHR11640">
    <property type="entry name" value="NEPHRIN"/>
    <property type="match status" value="1"/>
</dbReference>
<dbReference type="InterPro" id="IPR051275">
    <property type="entry name" value="Cell_adhesion_signaling"/>
</dbReference>
<evidence type="ECO:0000256" key="5">
    <source>
        <dbReference type="ARBA" id="ARBA00023319"/>
    </source>
</evidence>
<dbReference type="InterPro" id="IPR003599">
    <property type="entry name" value="Ig_sub"/>
</dbReference>
<feature type="domain" description="Ig-like" evidence="6">
    <location>
        <begin position="61"/>
        <end position="157"/>
    </location>
</feature>
<evidence type="ECO:0000256" key="1">
    <source>
        <dbReference type="ARBA" id="ARBA00004479"/>
    </source>
</evidence>
<accession>A0A7J7KK21</accession>
<feature type="domain" description="Ig-like" evidence="6">
    <location>
        <begin position="266"/>
        <end position="341"/>
    </location>
</feature>
<feature type="domain" description="Ig-like" evidence="6">
    <location>
        <begin position="343"/>
        <end position="426"/>
    </location>
</feature>
<dbReference type="SUPFAM" id="SSF48726">
    <property type="entry name" value="Immunoglobulin"/>
    <property type="match status" value="9"/>
</dbReference>
<dbReference type="GO" id="GO:0005911">
    <property type="term" value="C:cell-cell junction"/>
    <property type="evidence" value="ECO:0007669"/>
    <property type="project" value="TreeGrafter"/>
</dbReference>